<evidence type="ECO:0000256" key="7">
    <source>
        <dbReference type="ARBA" id="ARBA00022927"/>
    </source>
</evidence>
<organism evidence="11 12">
    <name type="scientific">Mucilaginibacter celer</name>
    <dbReference type="NCBI Taxonomy" id="2305508"/>
    <lineage>
        <taxon>Bacteria</taxon>
        <taxon>Pseudomonadati</taxon>
        <taxon>Bacteroidota</taxon>
        <taxon>Sphingobacteriia</taxon>
        <taxon>Sphingobacteriales</taxon>
        <taxon>Sphingobacteriaceae</taxon>
        <taxon>Mucilaginibacter</taxon>
    </lineage>
</organism>
<dbReference type="GO" id="GO:0031992">
    <property type="term" value="F:energy transducer activity"/>
    <property type="evidence" value="ECO:0007669"/>
    <property type="project" value="TreeGrafter"/>
</dbReference>
<dbReference type="EMBL" id="CP032869">
    <property type="protein sequence ID" value="AYL95874.1"/>
    <property type="molecule type" value="Genomic_DNA"/>
</dbReference>
<reference evidence="11 12" key="1">
    <citation type="submission" date="2018-10" db="EMBL/GenBank/DDBJ databases">
        <title>Genome sequencing of Mucilaginibacter sp. HYN0043.</title>
        <authorList>
            <person name="Kim M."/>
            <person name="Yi H."/>
        </authorList>
    </citation>
    <scope>NUCLEOTIDE SEQUENCE [LARGE SCALE GENOMIC DNA]</scope>
    <source>
        <strain evidence="11 12">HYN0043</strain>
    </source>
</reference>
<keyword evidence="6" id="KW-0812">Transmembrane</keyword>
<dbReference type="AlphaFoldDB" id="A0A494VMK5"/>
<evidence type="ECO:0000256" key="6">
    <source>
        <dbReference type="ARBA" id="ARBA00022692"/>
    </source>
</evidence>
<dbReference type="InterPro" id="IPR006260">
    <property type="entry name" value="TonB/TolA_C"/>
</dbReference>
<protein>
    <submittedName>
        <fullName evidence="11">TonB family protein</fullName>
    </submittedName>
</protein>
<evidence type="ECO:0000256" key="4">
    <source>
        <dbReference type="ARBA" id="ARBA00022475"/>
    </source>
</evidence>
<sequence>MALLRNIHWIKRELRLLVKQCRLLIRIPIISKNSLLNKFMKGWLVSGLMLLSVTSFAQSKLKKAGIKPDTAVYTSVDMVPEFPGGLERFGAYLAKTKIPALDTTERLPGRMHIQVIVEKDGSLTHFKIVRSSGSKIMDRAYLDRIRQSPKWKPGLLHGRPVRVTYSIPIIVCFTGDE</sequence>
<dbReference type="InterPro" id="IPR051045">
    <property type="entry name" value="TonB-dependent_transducer"/>
</dbReference>
<keyword evidence="3" id="KW-0813">Transport</keyword>
<dbReference type="Gene3D" id="3.30.1150.10">
    <property type="match status" value="1"/>
</dbReference>
<evidence type="ECO:0000256" key="9">
    <source>
        <dbReference type="ARBA" id="ARBA00023136"/>
    </source>
</evidence>
<dbReference type="KEGG" id="muh:HYN43_011490"/>
<evidence type="ECO:0000256" key="2">
    <source>
        <dbReference type="ARBA" id="ARBA00006555"/>
    </source>
</evidence>
<accession>A0A494VMK5</accession>
<dbReference type="Proteomes" id="UP000270046">
    <property type="component" value="Chromosome"/>
</dbReference>
<comment type="similarity">
    <text evidence="2">Belongs to the TonB family.</text>
</comment>
<dbReference type="PANTHER" id="PTHR33446:SF2">
    <property type="entry name" value="PROTEIN TONB"/>
    <property type="match status" value="1"/>
</dbReference>
<evidence type="ECO:0000256" key="1">
    <source>
        <dbReference type="ARBA" id="ARBA00004383"/>
    </source>
</evidence>
<dbReference type="InterPro" id="IPR037682">
    <property type="entry name" value="TonB_C"/>
</dbReference>
<comment type="subcellular location">
    <subcellularLocation>
        <location evidence="1">Cell inner membrane</location>
        <topology evidence="1">Single-pass membrane protein</topology>
        <orientation evidence="1">Periplasmic side</orientation>
    </subcellularLocation>
</comment>
<dbReference type="GO" id="GO:0055085">
    <property type="term" value="P:transmembrane transport"/>
    <property type="evidence" value="ECO:0007669"/>
    <property type="project" value="InterPro"/>
</dbReference>
<dbReference type="OrthoDB" id="9814002at2"/>
<dbReference type="PANTHER" id="PTHR33446">
    <property type="entry name" value="PROTEIN TONB-RELATED"/>
    <property type="match status" value="1"/>
</dbReference>
<keyword evidence="7" id="KW-0653">Protein transport</keyword>
<evidence type="ECO:0000256" key="3">
    <source>
        <dbReference type="ARBA" id="ARBA00022448"/>
    </source>
</evidence>
<evidence type="ECO:0000313" key="12">
    <source>
        <dbReference type="Proteomes" id="UP000270046"/>
    </source>
</evidence>
<gene>
    <name evidence="11" type="ORF">HYN43_011490</name>
</gene>
<keyword evidence="5" id="KW-0997">Cell inner membrane</keyword>
<proteinExistence type="inferred from homology"/>
<dbReference type="GO" id="GO:0098797">
    <property type="term" value="C:plasma membrane protein complex"/>
    <property type="evidence" value="ECO:0007669"/>
    <property type="project" value="TreeGrafter"/>
</dbReference>
<dbReference type="SUPFAM" id="SSF74653">
    <property type="entry name" value="TolA/TonB C-terminal domain"/>
    <property type="match status" value="1"/>
</dbReference>
<keyword evidence="9" id="KW-0472">Membrane</keyword>
<keyword evidence="8" id="KW-1133">Transmembrane helix</keyword>
<name>A0A494VMK5_9SPHI</name>
<evidence type="ECO:0000313" key="11">
    <source>
        <dbReference type="EMBL" id="AYL95874.1"/>
    </source>
</evidence>
<keyword evidence="4" id="KW-1003">Cell membrane</keyword>
<dbReference type="PROSITE" id="PS52015">
    <property type="entry name" value="TONB_CTD"/>
    <property type="match status" value="1"/>
</dbReference>
<dbReference type="NCBIfam" id="TIGR01352">
    <property type="entry name" value="tonB_Cterm"/>
    <property type="match status" value="1"/>
</dbReference>
<keyword evidence="12" id="KW-1185">Reference proteome</keyword>
<dbReference type="GO" id="GO:0015031">
    <property type="term" value="P:protein transport"/>
    <property type="evidence" value="ECO:0007669"/>
    <property type="project" value="UniProtKB-KW"/>
</dbReference>
<dbReference type="Pfam" id="PF03544">
    <property type="entry name" value="TonB_C"/>
    <property type="match status" value="1"/>
</dbReference>
<evidence type="ECO:0000256" key="5">
    <source>
        <dbReference type="ARBA" id="ARBA00022519"/>
    </source>
</evidence>
<feature type="domain" description="TonB C-terminal" evidence="10">
    <location>
        <begin position="83"/>
        <end position="177"/>
    </location>
</feature>
<evidence type="ECO:0000256" key="8">
    <source>
        <dbReference type="ARBA" id="ARBA00022989"/>
    </source>
</evidence>
<evidence type="ECO:0000259" key="10">
    <source>
        <dbReference type="PROSITE" id="PS52015"/>
    </source>
</evidence>